<evidence type="ECO:0000313" key="3">
    <source>
        <dbReference type="EMBL" id="KYF67982.1"/>
    </source>
</evidence>
<accession>A0A150QJG6</accession>
<feature type="domain" description="UspA" evidence="2">
    <location>
        <begin position="168"/>
        <end position="312"/>
    </location>
</feature>
<dbReference type="InterPro" id="IPR014729">
    <property type="entry name" value="Rossmann-like_a/b/a_fold"/>
</dbReference>
<dbReference type="Pfam" id="PF00582">
    <property type="entry name" value="Usp"/>
    <property type="match status" value="2"/>
</dbReference>
<evidence type="ECO:0000259" key="2">
    <source>
        <dbReference type="Pfam" id="PF00582"/>
    </source>
</evidence>
<dbReference type="Gene3D" id="3.40.50.620">
    <property type="entry name" value="HUPs"/>
    <property type="match status" value="2"/>
</dbReference>
<dbReference type="Proteomes" id="UP000075260">
    <property type="component" value="Unassembled WGS sequence"/>
</dbReference>
<dbReference type="PANTHER" id="PTHR46268">
    <property type="entry name" value="STRESS RESPONSE PROTEIN NHAX"/>
    <property type="match status" value="1"/>
</dbReference>
<evidence type="ECO:0000313" key="4">
    <source>
        <dbReference type="Proteomes" id="UP000075260"/>
    </source>
</evidence>
<evidence type="ECO:0000256" key="1">
    <source>
        <dbReference type="ARBA" id="ARBA00008791"/>
    </source>
</evidence>
<comment type="similarity">
    <text evidence="1">Belongs to the universal stress protein A family.</text>
</comment>
<dbReference type="SUPFAM" id="SSF52402">
    <property type="entry name" value="Adenine nucleotide alpha hydrolases-like"/>
    <property type="match status" value="2"/>
</dbReference>
<reference evidence="3 4" key="1">
    <citation type="submission" date="2014-02" db="EMBL/GenBank/DDBJ databases">
        <title>The small core and large imbalanced accessory genome model reveals a collaborative survival strategy of Sorangium cellulosum strains in nature.</title>
        <authorList>
            <person name="Han K."/>
            <person name="Peng R."/>
            <person name="Blom J."/>
            <person name="Li Y.-Z."/>
        </authorList>
    </citation>
    <scope>NUCLEOTIDE SEQUENCE [LARGE SCALE GENOMIC DNA]</scope>
    <source>
        <strain evidence="3 4">So0008-312</strain>
    </source>
</reference>
<comment type="caution">
    <text evidence="3">The sequence shown here is derived from an EMBL/GenBank/DDBJ whole genome shotgun (WGS) entry which is preliminary data.</text>
</comment>
<dbReference type="OrthoDB" id="5564966at2"/>
<dbReference type="EMBL" id="JEMA01000602">
    <property type="protein sequence ID" value="KYF67982.1"/>
    <property type="molecule type" value="Genomic_DNA"/>
</dbReference>
<dbReference type="InterPro" id="IPR006016">
    <property type="entry name" value="UspA"/>
</dbReference>
<sequence length="321" mass="34072">MTEGLEKPGAGEGQPETSEAQRFHSLLVPVDLTAISDRVLGRVALLPLADGARVTLLHVVPGNLPVRAQDRAERDARKSLVGEARHLAKTLPRGVDVETVVKVGSPAAEIADCATSTSAELIVMGRGGSRALRDTFLGSTAERVIRRGQLPVLAVRLAPRAAYSRPAVALDLEQGSTEVLALMLRLIPAPRPRATVIHAFDTPYRGVIYPSLSEEDAEEWRNELGQTATQQIAKLIAASLAQAKVRPAEAPPWKTHVRCGSARLVIEKAVKKADSDLLVLGTHGYSGVAHVILGTVAGDVLREVACDVLVVPVRAGAEEPA</sequence>
<dbReference type="PANTHER" id="PTHR46268:SF6">
    <property type="entry name" value="UNIVERSAL STRESS PROTEIN UP12"/>
    <property type="match status" value="1"/>
</dbReference>
<dbReference type="PRINTS" id="PR01438">
    <property type="entry name" value="UNVRSLSTRESS"/>
</dbReference>
<gene>
    <name evidence="3" type="ORF">BE15_29465</name>
</gene>
<proteinExistence type="inferred from homology"/>
<feature type="domain" description="UspA" evidence="2">
    <location>
        <begin position="23"/>
        <end position="156"/>
    </location>
</feature>
<dbReference type="InterPro" id="IPR006015">
    <property type="entry name" value="Universal_stress_UspA"/>
</dbReference>
<dbReference type="RefSeq" id="WP_061609457.1">
    <property type="nucleotide sequence ID" value="NZ_JEMA01000602.1"/>
</dbReference>
<protein>
    <recommendedName>
        <fullName evidence="2">UspA domain-containing protein</fullName>
    </recommendedName>
</protein>
<dbReference type="CDD" id="cd00293">
    <property type="entry name" value="USP-like"/>
    <property type="match status" value="2"/>
</dbReference>
<name>A0A150QJG6_SORCE</name>
<organism evidence="3 4">
    <name type="scientific">Sorangium cellulosum</name>
    <name type="common">Polyangium cellulosum</name>
    <dbReference type="NCBI Taxonomy" id="56"/>
    <lineage>
        <taxon>Bacteria</taxon>
        <taxon>Pseudomonadati</taxon>
        <taxon>Myxococcota</taxon>
        <taxon>Polyangia</taxon>
        <taxon>Polyangiales</taxon>
        <taxon>Polyangiaceae</taxon>
        <taxon>Sorangium</taxon>
    </lineage>
</organism>
<dbReference type="AlphaFoldDB" id="A0A150QJG6"/>